<feature type="region of interest" description="Disordered" evidence="1">
    <location>
        <begin position="95"/>
        <end position="148"/>
    </location>
</feature>
<dbReference type="InterPro" id="IPR006771">
    <property type="entry name" value="CetA-like"/>
</dbReference>
<name>A0A9P6KRC3_9PLEO</name>
<feature type="compositionally biased region" description="Pro residues" evidence="1">
    <location>
        <begin position="101"/>
        <end position="114"/>
    </location>
</feature>
<evidence type="ECO:0000313" key="4">
    <source>
        <dbReference type="Proteomes" id="UP000756921"/>
    </source>
</evidence>
<dbReference type="Proteomes" id="UP000756921">
    <property type="component" value="Unassembled WGS sequence"/>
</dbReference>
<dbReference type="Pfam" id="PF04681">
    <property type="entry name" value="Bys1"/>
    <property type="match status" value="1"/>
</dbReference>
<gene>
    <name evidence="3" type="ORF">PMIN01_04482</name>
</gene>
<accession>A0A9P6KRC3</accession>
<proteinExistence type="predicted"/>
<feature type="compositionally biased region" description="Low complexity" evidence="1">
    <location>
        <begin position="115"/>
        <end position="134"/>
    </location>
</feature>
<evidence type="ECO:0000313" key="3">
    <source>
        <dbReference type="EMBL" id="KAF9736703.1"/>
    </source>
</evidence>
<feature type="signal peptide" evidence="2">
    <location>
        <begin position="1"/>
        <end position="21"/>
    </location>
</feature>
<sequence>MAIKLLSGLFIIHALALRAAASTCAVMVTETVYVTATCASGECASATPATSSVALSSSSILASSPVVAPPAPPPSSALAWSPVVAPSAPLPSSAPVSSPVVAPPAPPSSSPPASAPVVAPSAPPLSSAPASSPVVAPPSPSSTAYDVPATLPSAPPAYGVTFTSASKPQPTADSSLLCPQVEIQAKAAGQPIPPMPVGANRDPSVTSYNALPTLAAALCKAPDSFHKLTTTPNHGSIKNSCNYEVYVDSMGCGKGAQHQLIPAGHTWTEPLRSCPAAQGTVVYKVTKADAPSKPIQFEVGLSIEPGMENSVWYDISFLDCMRPNTTDLSACPGWEGGVQCVPGKQGCQVFVCGAGEYCDGSTYTVPEFGIIVSGAYKNDDWRVKAGSPVTSCDTRQEGVAFELCAET</sequence>
<evidence type="ECO:0000256" key="2">
    <source>
        <dbReference type="SAM" id="SignalP"/>
    </source>
</evidence>
<comment type="caution">
    <text evidence="3">The sequence shown here is derived from an EMBL/GenBank/DDBJ whole genome shotgun (WGS) entry which is preliminary data.</text>
</comment>
<protein>
    <submittedName>
        <fullName evidence="3">Uncharacterized protein</fullName>
    </submittedName>
</protein>
<dbReference type="AlphaFoldDB" id="A0A9P6KRC3"/>
<keyword evidence="2" id="KW-0732">Signal</keyword>
<keyword evidence="4" id="KW-1185">Reference proteome</keyword>
<feature type="chain" id="PRO_5040352580" evidence="2">
    <location>
        <begin position="22"/>
        <end position="407"/>
    </location>
</feature>
<dbReference type="OrthoDB" id="5144514at2759"/>
<reference evidence="3" key="1">
    <citation type="journal article" date="2020" name="Mol. Plant Microbe Interact.">
        <title>Genome Sequence of the Biocontrol Agent Coniothyrium minitans strain Conio (IMI 134523).</title>
        <authorList>
            <person name="Patel D."/>
            <person name="Shittu T.A."/>
            <person name="Baroncelli R."/>
            <person name="Muthumeenakshi S."/>
            <person name="Osborne T.H."/>
            <person name="Janganan T.K."/>
            <person name="Sreenivasaprasad S."/>
        </authorList>
    </citation>
    <scope>NUCLEOTIDE SEQUENCE</scope>
    <source>
        <strain evidence="3">Conio</strain>
    </source>
</reference>
<evidence type="ECO:0000256" key="1">
    <source>
        <dbReference type="SAM" id="MobiDB-lite"/>
    </source>
</evidence>
<dbReference type="EMBL" id="WJXW01000004">
    <property type="protein sequence ID" value="KAF9736703.1"/>
    <property type="molecule type" value="Genomic_DNA"/>
</dbReference>
<organism evidence="3 4">
    <name type="scientific">Paraphaeosphaeria minitans</name>
    <dbReference type="NCBI Taxonomy" id="565426"/>
    <lineage>
        <taxon>Eukaryota</taxon>
        <taxon>Fungi</taxon>
        <taxon>Dikarya</taxon>
        <taxon>Ascomycota</taxon>
        <taxon>Pezizomycotina</taxon>
        <taxon>Dothideomycetes</taxon>
        <taxon>Pleosporomycetidae</taxon>
        <taxon>Pleosporales</taxon>
        <taxon>Massarineae</taxon>
        <taxon>Didymosphaeriaceae</taxon>
        <taxon>Paraphaeosphaeria</taxon>
    </lineage>
</organism>